<accession>A0A1L9R468</accession>
<dbReference type="Gene3D" id="3.30.559.30">
    <property type="entry name" value="Nonribosomal peptide synthetase, condensation domain"/>
    <property type="match status" value="1"/>
</dbReference>
<dbReference type="GeneID" id="63747501"/>
<organism evidence="1 2">
    <name type="scientific">Aspergillus wentii DTO 134E9</name>
    <dbReference type="NCBI Taxonomy" id="1073089"/>
    <lineage>
        <taxon>Eukaryota</taxon>
        <taxon>Fungi</taxon>
        <taxon>Dikarya</taxon>
        <taxon>Ascomycota</taxon>
        <taxon>Pezizomycotina</taxon>
        <taxon>Eurotiomycetes</taxon>
        <taxon>Eurotiomycetidae</taxon>
        <taxon>Eurotiales</taxon>
        <taxon>Aspergillaceae</taxon>
        <taxon>Aspergillus</taxon>
        <taxon>Aspergillus subgen. Cremei</taxon>
    </lineage>
</organism>
<protein>
    <recommendedName>
        <fullName evidence="3">Condensation domain-containing protein</fullName>
    </recommendedName>
</protein>
<reference evidence="2" key="1">
    <citation type="journal article" date="2017" name="Genome Biol.">
        <title>Comparative genomics reveals high biological diversity and specific adaptations in the industrially and medically important fungal genus Aspergillus.</title>
        <authorList>
            <person name="de Vries R.P."/>
            <person name="Riley R."/>
            <person name="Wiebenga A."/>
            <person name="Aguilar-Osorio G."/>
            <person name="Amillis S."/>
            <person name="Uchima C.A."/>
            <person name="Anderluh G."/>
            <person name="Asadollahi M."/>
            <person name="Askin M."/>
            <person name="Barry K."/>
            <person name="Battaglia E."/>
            <person name="Bayram O."/>
            <person name="Benocci T."/>
            <person name="Braus-Stromeyer S.A."/>
            <person name="Caldana C."/>
            <person name="Canovas D."/>
            <person name="Cerqueira G.C."/>
            <person name="Chen F."/>
            <person name="Chen W."/>
            <person name="Choi C."/>
            <person name="Clum A."/>
            <person name="Dos Santos R.A."/>
            <person name="Damasio A.R."/>
            <person name="Diallinas G."/>
            <person name="Emri T."/>
            <person name="Fekete E."/>
            <person name="Flipphi M."/>
            <person name="Freyberg S."/>
            <person name="Gallo A."/>
            <person name="Gournas C."/>
            <person name="Habgood R."/>
            <person name="Hainaut M."/>
            <person name="Harispe M.L."/>
            <person name="Henrissat B."/>
            <person name="Hilden K.S."/>
            <person name="Hope R."/>
            <person name="Hossain A."/>
            <person name="Karabika E."/>
            <person name="Karaffa L."/>
            <person name="Karanyi Z."/>
            <person name="Krasevec N."/>
            <person name="Kuo A."/>
            <person name="Kusch H."/>
            <person name="LaButti K."/>
            <person name="Lagendijk E.L."/>
            <person name="Lapidus A."/>
            <person name="Levasseur A."/>
            <person name="Lindquist E."/>
            <person name="Lipzen A."/>
            <person name="Logrieco A.F."/>
            <person name="MacCabe A."/>
            <person name="Maekelae M.R."/>
            <person name="Malavazi I."/>
            <person name="Melin P."/>
            <person name="Meyer V."/>
            <person name="Mielnichuk N."/>
            <person name="Miskei M."/>
            <person name="Molnar A.P."/>
            <person name="Mule G."/>
            <person name="Ngan C.Y."/>
            <person name="Orejas M."/>
            <person name="Orosz E."/>
            <person name="Ouedraogo J.P."/>
            <person name="Overkamp K.M."/>
            <person name="Park H.-S."/>
            <person name="Perrone G."/>
            <person name="Piumi F."/>
            <person name="Punt P.J."/>
            <person name="Ram A.F."/>
            <person name="Ramon A."/>
            <person name="Rauscher S."/>
            <person name="Record E."/>
            <person name="Riano-Pachon D.M."/>
            <person name="Robert V."/>
            <person name="Roehrig J."/>
            <person name="Ruller R."/>
            <person name="Salamov A."/>
            <person name="Salih N.S."/>
            <person name="Samson R.A."/>
            <person name="Sandor E."/>
            <person name="Sanguinetti M."/>
            <person name="Schuetze T."/>
            <person name="Sepcic K."/>
            <person name="Shelest E."/>
            <person name="Sherlock G."/>
            <person name="Sophianopoulou V."/>
            <person name="Squina F.M."/>
            <person name="Sun H."/>
            <person name="Susca A."/>
            <person name="Todd R.B."/>
            <person name="Tsang A."/>
            <person name="Unkles S.E."/>
            <person name="van de Wiele N."/>
            <person name="van Rossen-Uffink D."/>
            <person name="Oliveira J.V."/>
            <person name="Vesth T.C."/>
            <person name="Visser J."/>
            <person name="Yu J.-H."/>
            <person name="Zhou M."/>
            <person name="Andersen M.R."/>
            <person name="Archer D.B."/>
            <person name="Baker S.E."/>
            <person name="Benoit I."/>
            <person name="Brakhage A.A."/>
            <person name="Braus G.H."/>
            <person name="Fischer R."/>
            <person name="Frisvad J.C."/>
            <person name="Goldman G.H."/>
            <person name="Houbraken J."/>
            <person name="Oakley B."/>
            <person name="Pocsi I."/>
            <person name="Scazzocchio C."/>
            <person name="Seiboth B."/>
            <person name="vanKuyk P.A."/>
            <person name="Wortman J."/>
            <person name="Dyer P.S."/>
            <person name="Grigoriev I.V."/>
        </authorList>
    </citation>
    <scope>NUCLEOTIDE SEQUENCE [LARGE SCALE GENOMIC DNA]</scope>
    <source>
        <strain evidence="2">DTO 134E9</strain>
    </source>
</reference>
<dbReference type="AlphaFoldDB" id="A0A1L9R468"/>
<dbReference type="STRING" id="1073089.A0A1L9R468"/>
<dbReference type="PANTHER" id="PTHR42034">
    <property type="entry name" value="CHROMOSOME 7, WHOLE GENOME SHOTGUN SEQUENCE-RELATED"/>
    <property type="match status" value="1"/>
</dbReference>
<evidence type="ECO:0008006" key="3">
    <source>
        <dbReference type="Google" id="ProtNLM"/>
    </source>
</evidence>
<dbReference type="PANTHER" id="PTHR42034:SF1">
    <property type="entry name" value="CONDENSATION DOMAIN-CONTAINING PROTEIN"/>
    <property type="match status" value="1"/>
</dbReference>
<dbReference type="OrthoDB" id="2548233at2759"/>
<dbReference type="RefSeq" id="XP_040683398.1">
    <property type="nucleotide sequence ID" value="XM_040831653.1"/>
</dbReference>
<dbReference type="VEuPathDB" id="FungiDB:ASPWEDRAFT_177463"/>
<gene>
    <name evidence="1" type="ORF">ASPWEDRAFT_177463</name>
</gene>
<dbReference type="Gene3D" id="3.30.559.10">
    <property type="entry name" value="Chloramphenicol acetyltransferase-like domain"/>
    <property type="match status" value="1"/>
</dbReference>
<dbReference type="SUPFAM" id="SSF52777">
    <property type="entry name" value="CoA-dependent acyltransferases"/>
    <property type="match status" value="1"/>
</dbReference>
<evidence type="ECO:0000313" key="2">
    <source>
        <dbReference type="Proteomes" id="UP000184383"/>
    </source>
</evidence>
<proteinExistence type="predicted"/>
<evidence type="ECO:0000313" key="1">
    <source>
        <dbReference type="EMBL" id="OJJ29721.1"/>
    </source>
</evidence>
<dbReference type="Proteomes" id="UP000184383">
    <property type="component" value="Unassembled WGS sequence"/>
</dbReference>
<name>A0A1L9R468_ASPWE</name>
<keyword evidence="2" id="KW-1185">Reference proteome</keyword>
<sequence>MAAAYPWSQQDGAWRRKLGSMESFYLTLASPEGAPVHWMIGCGVSIAYRGNDSVDIANALRQAWKETRRDFPNITAVVDTNTREMVVGSDESTAVEEWLQKSFQVHDGISADELFSAFKSQFCITLHFLRDTNEVVIQAPHALIDGRGILYLYHALFTTLSRQSEDHSNGINAHTGPLNLTRPYDDWLGVSAIPSEKSVKDAQSIFQRILMQQKPIRLPGVDFGRVPQKTVHRDLALTEETTQSIIESCKQKGVSVTSAWHAALVMATQKIQSSTGEEGTSYTQFTTIDLRRHFPPPFNPHQHSIGSLQTALPLPIDFSTDNTFESISQSLHKQYKNPFVFADNDFGYLGPYMAMSKQILESGGAPPSSTPYLSSMGVVDDFLQPRYGDWELDDFWVSSTMLTGDFQMYLWTWRKRMVFSACYNEAFYGSADVDVVLEKTRDEMITGLGLV</sequence>
<dbReference type="InterPro" id="IPR023213">
    <property type="entry name" value="CAT-like_dom_sf"/>
</dbReference>
<dbReference type="EMBL" id="KV878218">
    <property type="protein sequence ID" value="OJJ29721.1"/>
    <property type="molecule type" value="Genomic_DNA"/>
</dbReference>